<organism evidence="1 2">
    <name type="scientific">Spinactinospora alkalitolerans</name>
    <dbReference type="NCBI Taxonomy" id="687207"/>
    <lineage>
        <taxon>Bacteria</taxon>
        <taxon>Bacillati</taxon>
        <taxon>Actinomycetota</taxon>
        <taxon>Actinomycetes</taxon>
        <taxon>Streptosporangiales</taxon>
        <taxon>Nocardiopsidaceae</taxon>
        <taxon>Spinactinospora</taxon>
    </lineage>
</organism>
<reference evidence="1 2" key="1">
    <citation type="submission" date="2020-07" db="EMBL/GenBank/DDBJ databases">
        <title>Sequencing the genomes of 1000 actinobacteria strains.</title>
        <authorList>
            <person name="Klenk H.-P."/>
        </authorList>
    </citation>
    <scope>NUCLEOTIDE SEQUENCE [LARGE SCALE GENOMIC DNA]</scope>
    <source>
        <strain evidence="1 2">CXB654</strain>
    </source>
</reference>
<evidence type="ECO:0000313" key="2">
    <source>
        <dbReference type="Proteomes" id="UP000589036"/>
    </source>
</evidence>
<dbReference type="EMBL" id="JACCCC010000001">
    <property type="protein sequence ID" value="NYE44996.1"/>
    <property type="molecule type" value="Genomic_DNA"/>
</dbReference>
<keyword evidence="2" id="KW-1185">Reference proteome</keyword>
<protein>
    <submittedName>
        <fullName evidence="1">Uncharacterized protein</fullName>
    </submittedName>
</protein>
<dbReference type="Proteomes" id="UP000589036">
    <property type="component" value="Unassembled WGS sequence"/>
</dbReference>
<dbReference type="AlphaFoldDB" id="A0A852TL96"/>
<sequence length="72" mass="7790">MEKLIEQTVTDLPLTDKRIARSVARREAAHGPHKMRAELITNTVAVEGVDGDAAGVIRREIPVLYGVIGGAR</sequence>
<comment type="caution">
    <text evidence="1">The sequence shown here is derived from an EMBL/GenBank/DDBJ whole genome shotgun (WGS) entry which is preliminary data.</text>
</comment>
<proteinExistence type="predicted"/>
<evidence type="ECO:0000313" key="1">
    <source>
        <dbReference type="EMBL" id="NYE44996.1"/>
    </source>
</evidence>
<accession>A0A852TL96</accession>
<name>A0A852TL96_9ACTN</name>
<dbReference type="RefSeq" id="WP_179641298.1">
    <property type="nucleotide sequence ID" value="NZ_BAAAYY010000005.1"/>
</dbReference>
<gene>
    <name evidence="1" type="ORF">HDA32_000116</name>
</gene>